<dbReference type="GO" id="GO:0010181">
    <property type="term" value="F:FMN binding"/>
    <property type="evidence" value="ECO:0007669"/>
    <property type="project" value="TreeGrafter"/>
</dbReference>
<name>A0A0U1NVU4_9BACI</name>
<organism evidence="4 5">
    <name type="scientific">Neobacillus massiliamazoniensis</name>
    <dbReference type="NCBI Taxonomy" id="1499688"/>
    <lineage>
        <taxon>Bacteria</taxon>
        <taxon>Bacillati</taxon>
        <taxon>Bacillota</taxon>
        <taxon>Bacilli</taxon>
        <taxon>Bacillales</taxon>
        <taxon>Bacillaceae</taxon>
        <taxon>Neobacillus</taxon>
    </lineage>
</organism>
<evidence type="ECO:0000256" key="2">
    <source>
        <dbReference type="ARBA" id="ARBA00023002"/>
    </source>
</evidence>
<dbReference type="RefSeq" id="WP_090633922.1">
    <property type="nucleotide sequence ID" value="NZ_CVRB01000002.1"/>
</dbReference>
<dbReference type="PANTHER" id="PTHR47307:SF1">
    <property type="entry name" value="GLUTATHIONE-REGULATED POTASSIUM-EFFLUX SYSTEM ANCILLARY PROTEIN KEFG"/>
    <property type="match status" value="1"/>
</dbReference>
<reference evidence="5" key="1">
    <citation type="submission" date="2015-05" db="EMBL/GenBank/DDBJ databases">
        <authorList>
            <person name="Urmite Genomes"/>
        </authorList>
    </citation>
    <scope>NUCLEOTIDE SEQUENCE [LARGE SCALE GENOMIC DNA]</scope>
    <source>
        <strain evidence="5">LF1</strain>
    </source>
</reference>
<keyword evidence="2" id="KW-0560">Oxidoreductase</keyword>
<dbReference type="Proteomes" id="UP000199087">
    <property type="component" value="Unassembled WGS sequence"/>
</dbReference>
<dbReference type="InterPro" id="IPR003680">
    <property type="entry name" value="Flavodoxin_fold"/>
</dbReference>
<dbReference type="PANTHER" id="PTHR47307">
    <property type="entry name" value="GLUTATHIONE-REGULATED POTASSIUM-EFFLUX SYSTEM ANCILLARY PROTEIN KEFG"/>
    <property type="match status" value="1"/>
</dbReference>
<dbReference type="Gene3D" id="3.40.50.360">
    <property type="match status" value="1"/>
</dbReference>
<evidence type="ECO:0000259" key="3">
    <source>
        <dbReference type="Pfam" id="PF02525"/>
    </source>
</evidence>
<gene>
    <name evidence="4" type="ORF">BN000_02078</name>
</gene>
<dbReference type="SUPFAM" id="SSF52218">
    <property type="entry name" value="Flavoproteins"/>
    <property type="match status" value="1"/>
</dbReference>
<dbReference type="InterPro" id="IPR029039">
    <property type="entry name" value="Flavoprotein-like_sf"/>
</dbReference>
<comment type="similarity">
    <text evidence="1">Belongs to the NAD(P)H dehydrogenase (quinone) family.</text>
</comment>
<dbReference type="OrthoDB" id="9798454at2"/>
<dbReference type="GO" id="GO:0009055">
    <property type="term" value="F:electron transfer activity"/>
    <property type="evidence" value="ECO:0007669"/>
    <property type="project" value="TreeGrafter"/>
</dbReference>
<dbReference type="FunFam" id="3.40.50.360:FF:000013">
    <property type="entry name" value="Glutathione-regulated potassium-efflux system ancillary protein KefG"/>
    <property type="match status" value="1"/>
</dbReference>
<dbReference type="STRING" id="1499688.BN000_02078"/>
<feature type="domain" description="Flavodoxin-like fold" evidence="3">
    <location>
        <begin position="1"/>
        <end position="168"/>
    </location>
</feature>
<dbReference type="EMBL" id="CVRB01000002">
    <property type="protein sequence ID" value="CRK82157.1"/>
    <property type="molecule type" value="Genomic_DNA"/>
</dbReference>
<protein>
    <submittedName>
        <fullName evidence="4">Flavodoxin-like fold family protein</fullName>
    </submittedName>
</protein>
<dbReference type="GO" id="GO:0003955">
    <property type="term" value="F:NAD(P)H dehydrogenase (quinone) activity"/>
    <property type="evidence" value="ECO:0007669"/>
    <property type="project" value="TreeGrafter"/>
</dbReference>
<dbReference type="AlphaFoldDB" id="A0A0U1NVU4"/>
<keyword evidence="5" id="KW-1185">Reference proteome</keyword>
<sequence length="179" mass="20532">MKTLVIVAHPNLEQSKVNKTWMNRLQQEENVTVHNLYAHYQTFTIDVEKEQQLLLEHDRIVLQFPFYWYSSPALLKEWQDVVLTYGFAYGSKGNKLHGKEVILAISSGGPAEAYRAGGYNHYSMSELTRPFQATANLCGMHFLPSFLLQGMMSLTEDRLEESTEELAAYVTNPNLREGR</sequence>
<proteinExistence type="inferred from homology"/>
<evidence type="ECO:0000313" key="5">
    <source>
        <dbReference type="Proteomes" id="UP000199087"/>
    </source>
</evidence>
<evidence type="ECO:0000313" key="4">
    <source>
        <dbReference type="EMBL" id="CRK82157.1"/>
    </source>
</evidence>
<dbReference type="InterPro" id="IPR046980">
    <property type="entry name" value="KefG/KefF"/>
</dbReference>
<accession>A0A0U1NVU4</accession>
<evidence type="ECO:0000256" key="1">
    <source>
        <dbReference type="ARBA" id="ARBA00006252"/>
    </source>
</evidence>
<dbReference type="Pfam" id="PF02525">
    <property type="entry name" value="Flavodoxin_2"/>
    <property type="match status" value="1"/>
</dbReference>